<accession>A0AA88A063</accession>
<protein>
    <submittedName>
        <fullName evidence="1">Uncharacterized protein</fullName>
    </submittedName>
</protein>
<gene>
    <name evidence="1" type="ORF">TIFTF001_011320</name>
</gene>
<evidence type="ECO:0000313" key="2">
    <source>
        <dbReference type="Proteomes" id="UP001187192"/>
    </source>
</evidence>
<comment type="caution">
    <text evidence="1">The sequence shown here is derived from an EMBL/GenBank/DDBJ whole genome shotgun (WGS) entry which is preliminary data.</text>
</comment>
<dbReference type="Proteomes" id="UP001187192">
    <property type="component" value="Unassembled WGS sequence"/>
</dbReference>
<name>A0AA88A063_FICCA</name>
<keyword evidence="2" id="KW-1185">Reference proteome</keyword>
<organism evidence="1 2">
    <name type="scientific">Ficus carica</name>
    <name type="common">Common fig</name>
    <dbReference type="NCBI Taxonomy" id="3494"/>
    <lineage>
        <taxon>Eukaryota</taxon>
        <taxon>Viridiplantae</taxon>
        <taxon>Streptophyta</taxon>
        <taxon>Embryophyta</taxon>
        <taxon>Tracheophyta</taxon>
        <taxon>Spermatophyta</taxon>
        <taxon>Magnoliopsida</taxon>
        <taxon>eudicotyledons</taxon>
        <taxon>Gunneridae</taxon>
        <taxon>Pentapetalae</taxon>
        <taxon>rosids</taxon>
        <taxon>fabids</taxon>
        <taxon>Rosales</taxon>
        <taxon>Moraceae</taxon>
        <taxon>Ficeae</taxon>
        <taxon>Ficus</taxon>
    </lineage>
</organism>
<dbReference type="EMBL" id="BTGU01000014">
    <property type="protein sequence ID" value="GMN42097.1"/>
    <property type="molecule type" value="Genomic_DNA"/>
</dbReference>
<sequence>MTGKMEKVGRLSRWHLLELAGARNEIGARQPAPHLLVPLTRVQRLAWLGLCDVLANLGLLNADLTAKTGE</sequence>
<proteinExistence type="predicted"/>
<dbReference type="AlphaFoldDB" id="A0AA88A063"/>
<reference evidence="1" key="1">
    <citation type="submission" date="2023-07" db="EMBL/GenBank/DDBJ databases">
        <title>draft genome sequence of fig (Ficus carica).</title>
        <authorList>
            <person name="Takahashi T."/>
            <person name="Nishimura K."/>
        </authorList>
    </citation>
    <scope>NUCLEOTIDE SEQUENCE</scope>
</reference>
<evidence type="ECO:0000313" key="1">
    <source>
        <dbReference type="EMBL" id="GMN42097.1"/>
    </source>
</evidence>